<evidence type="ECO:0000256" key="1">
    <source>
        <dbReference type="SAM" id="Phobius"/>
    </source>
</evidence>
<feature type="transmembrane region" description="Helical" evidence="1">
    <location>
        <begin position="26"/>
        <end position="51"/>
    </location>
</feature>
<proteinExistence type="predicted"/>
<keyword evidence="1" id="KW-0472">Membrane</keyword>
<evidence type="ECO:0000313" key="3">
    <source>
        <dbReference type="EMBL" id="RLP12898.1"/>
    </source>
</evidence>
<reference evidence="3 4" key="1">
    <citation type="submission" date="2018-10" db="EMBL/GenBank/DDBJ databases">
        <title>Propionibacterium australiense Genome Sequencing and Assembly.</title>
        <authorList>
            <person name="Bernier A.-M."/>
            <person name="Bernard K."/>
        </authorList>
    </citation>
    <scope>NUCLEOTIDE SEQUENCE [LARGE SCALE GENOMIC DNA]</scope>
    <source>
        <strain evidence="3 4">NML98A078</strain>
    </source>
</reference>
<comment type="caution">
    <text evidence="3">The sequence shown here is derived from an EMBL/GenBank/DDBJ whole genome shotgun (WGS) entry which is preliminary data.</text>
</comment>
<feature type="transmembrane region" description="Helical" evidence="1">
    <location>
        <begin position="57"/>
        <end position="79"/>
    </location>
</feature>
<dbReference type="Proteomes" id="UP000279336">
    <property type="component" value="Unassembled WGS sequence"/>
</dbReference>
<sequence length="168" mass="18371">MVRRRRGEFADDEYVMVRCRPHGRALTWPVLVLFLFAAGLGVLLAALPASVKPVGNWALVAVFAVLTVLLVLVPVLRWVSTTYTITSRRIMVRTGLLRRAGVDVALNRVSGLSYHRSLADRVFGSGTVIVATQGPTPLTLRSVPDLAGVRRVLGELVYVTDADQIHDV</sequence>
<keyword evidence="1" id="KW-0812">Transmembrane</keyword>
<name>A0A8B3FLT9_9ACTN</name>
<evidence type="ECO:0000259" key="2">
    <source>
        <dbReference type="Pfam" id="PF03703"/>
    </source>
</evidence>
<gene>
    <name evidence="3" type="ORF">D7U36_00215</name>
</gene>
<feature type="domain" description="YdbS-like PH" evidence="2">
    <location>
        <begin position="78"/>
        <end position="151"/>
    </location>
</feature>
<protein>
    <submittedName>
        <fullName evidence="3">PH domain-containing protein</fullName>
    </submittedName>
</protein>
<organism evidence="3 4">
    <name type="scientific">Propionibacterium australiense</name>
    <dbReference type="NCBI Taxonomy" id="119981"/>
    <lineage>
        <taxon>Bacteria</taxon>
        <taxon>Bacillati</taxon>
        <taxon>Actinomycetota</taxon>
        <taxon>Actinomycetes</taxon>
        <taxon>Propionibacteriales</taxon>
        <taxon>Propionibacteriaceae</taxon>
        <taxon>Propionibacterium</taxon>
    </lineage>
</organism>
<dbReference type="InterPro" id="IPR005182">
    <property type="entry name" value="YdbS-like_PH"/>
</dbReference>
<accession>A0A8B3FLT9</accession>
<dbReference type="AlphaFoldDB" id="A0A8B3FLT9"/>
<dbReference type="Pfam" id="PF03703">
    <property type="entry name" value="bPH_2"/>
    <property type="match status" value="1"/>
</dbReference>
<evidence type="ECO:0000313" key="4">
    <source>
        <dbReference type="Proteomes" id="UP000279336"/>
    </source>
</evidence>
<dbReference type="EMBL" id="RCIW01000001">
    <property type="protein sequence ID" value="RLP12898.1"/>
    <property type="molecule type" value="Genomic_DNA"/>
</dbReference>
<keyword evidence="1" id="KW-1133">Transmembrane helix</keyword>
<dbReference type="PANTHER" id="PTHR37938:SF1">
    <property type="entry name" value="BLL0215 PROTEIN"/>
    <property type="match status" value="1"/>
</dbReference>
<dbReference type="PANTHER" id="PTHR37938">
    <property type="entry name" value="BLL0215 PROTEIN"/>
    <property type="match status" value="1"/>
</dbReference>